<feature type="binding site" evidence="6">
    <location>
        <position position="232"/>
    </location>
    <ligand>
        <name>a divalent metal cation</name>
        <dbReference type="ChEBI" id="CHEBI:60240"/>
        <label>1</label>
    </ligand>
</feature>
<comment type="similarity">
    <text evidence="6">Belongs to the peptidase M24A family. Methionine aminopeptidase type 1 subfamily.</text>
</comment>
<organism evidence="9 10">
    <name type="scientific">Bacillus carboniphilus</name>
    <dbReference type="NCBI Taxonomy" id="86663"/>
    <lineage>
        <taxon>Bacteria</taxon>
        <taxon>Bacillati</taxon>
        <taxon>Bacillota</taxon>
        <taxon>Bacilli</taxon>
        <taxon>Bacillales</taxon>
        <taxon>Bacillaceae</taxon>
        <taxon>Bacillus</taxon>
    </lineage>
</organism>
<dbReference type="InterPro" id="IPR001714">
    <property type="entry name" value="Pept_M24_MAP"/>
</dbReference>
<dbReference type="RefSeq" id="WP_226538843.1">
    <property type="nucleotide sequence ID" value="NZ_CP129013.1"/>
</dbReference>
<dbReference type="EMBL" id="CP129013">
    <property type="protein sequence ID" value="WLR43025.1"/>
    <property type="molecule type" value="Genomic_DNA"/>
</dbReference>
<name>A0ABY9JZJ6_9BACI</name>
<dbReference type="Pfam" id="PF00557">
    <property type="entry name" value="Peptidase_M24"/>
    <property type="match status" value="1"/>
</dbReference>
<evidence type="ECO:0000256" key="7">
    <source>
        <dbReference type="RuleBase" id="RU003653"/>
    </source>
</evidence>
<comment type="function">
    <text evidence="1 6">Removes the N-terminal methionine from nascent proteins. The N-terminal methionine is often cleaved when the second residue in the primary sequence is small and uncharged (Met-Ala-, Cys, Gly, Pro, Ser, Thr, or Val). Requires deformylation of the N(alpha)-formylated initiator methionine before it can be hydrolyzed.</text>
</comment>
<dbReference type="SUPFAM" id="SSF55920">
    <property type="entry name" value="Creatinase/aminopeptidase"/>
    <property type="match status" value="1"/>
</dbReference>
<dbReference type="CDD" id="cd01086">
    <property type="entry name" value="MetAP1"/>
    <property type="match status" value="1"/>
</dbReference>
<feature type="binding site" evidence="6">
    <location>
        <position position="174"/>
    </location>
    <ligand>
        <name>substrate</name>
    </ligand>
</feature>
<gene>
    <name evidence="6 9" type="primary">map</name>
    <name evidence="9" type="ORF">LC087_02050</name>
</gene>
<comment type="subunit">
    <text evidence="6">Monomer.</text>
</comment>
<feature type="binding site" evidence="6">
    <location>
        <position position="232"/>
    </location>
    <ligand>
        <name>a divalent metal cation</name>
        <dbReference type="ChEBI" id="CHEBI:60240"/>
        <label>2</label>
        <note>catalytic</note>
    </ligand>
</feature>
<keyword evidence="2 6" id="KW-0031">Aminopeptidase</keyword>
<dbReference type="InterPro" id="IPR000994">
    <property type="entry name" value="Pept_M24"/>
</dbReference>
<feature type="binding site" evidence="6">
    <location>
        <position position="93"/>
    </location>
    <ligand>
        <name>a divalent metal cation</name>
        <dbReference type="ChEBI" id="CHEBI:60240"/>
        <label>1</label>
    </ligand>
</feature>
<feature type="binding site" evidence="6">
    <location>
        <position position="104"/>
    </location>
    <ligand>
        <name>a divalent metal cation</name>
        <dbReference type="ChEBI" id="CHEBI:60240"/>
        <label>2</label>
        <note>catalytic</note>
    </ligand>
</feature>
<reference evidence="9 10" key="1">
    <citation type="submission" date="2023-06" db="EMBL/GenBank/DDBJ databases">
        <title>Five Gram-positive bacteria isolated from mangrove sediments in Shenzhen, Guangdong, China.</title>
        <authorList>
            <person name="Yu S."/>
            <person name="Zheng W."/>
            <person name="Huang Y."/>
        </authorList>
    </citation>
    <scope>NUCLEOTIDE SEQUENCE [LARGE SCALE GENOMIC DNA]</scope>
    <source>
        <strain evidence="9 10">SaN35-3</strain>
    </source>
</reference>
<dbReference type="PRINTS" id="PR00599">
    <property type="entry name" value="MAPEPTIDASE"/>
</dbReference>
<accession>A0ABY9JZJ6</accession>
<dbReference type="HAMAP" id="MF_01974">
    <property type="entry name" value="MetAP_1"/>
    <property type="match status" value="1"/>
</dbReference>
<dbReference type="Gene3D" id="3.90.230.10">
    <property type="entry name" value="Creatinase/methionine aminopeptidase superfamily"/>
    <property type="match status" value="1"/>
</dbReference>
<dbReference type="EC" id="3.4.11.18" evidence="6 7"/>
<evidence type="ECO:0000256" key="5">
    <source>
        <dbReference type="ARBA" id="ARBA00022801"/>
    </source>
</evidence>
<evidence type="ECO:0000256" key="4">
    <source>
        <dbReference type="ARBA" id="ARBA00022723"/>
    </source>
</evidence>
<evidence type="ECO:0000256" key="2">
    <source>
        <dbReference type="ARBA" id="ARBA00022438"/>
    </source>
</evidence>
<keyword evidence="4 6" id="KW-0479">Metal-binding</keyword>
<feature type="domain" description="Peptidase M24" evidence="8">
    <location>
        <begin position="11"/>
        <end position="239"/>
    </location>
</feature>
<evidence type="ECO:0000256" key="6">
    <source>
        <dbReference type="HAMAP-Rule" id="MF_01974"/>
    </source>
</evidence>
<feature type="binding site" evidence="6">
    <location>
        <position position="167"/>
    </location>
    <ligand>
        <name>a divalent metal cation</name>
        <dbReference type="ChEBI" id="CHEBI:60240"/>
        <label>2</label>
        <note>catalytic</note>
    </ligand>
</feature>
<evidence type="ECO:0000313" key="10">
    <source>
        <dbReference type="Proteomes" id="UP001197974"/>
    </source>
</evidence>
<keyword evidence="5 6" id="KW-0378">Hydrolase</keyword>
<protein>
    <recommendedName>
        <fullName evidence="6 7">Methionine aminopeptidase</fullName>
        <shortName evidence="6">MAP</shortName>
        <shortName evidence="6">MetAP</shortName>
        <ecNumber evidence="6 7">3.4.11.18</ecNumber>
    </recommendedName>
    <alternativeName>
        <fullName evidence="6">Peptidase M</fullName>
    </alternativeName>
</protein>
<dbReference type="NCBIfam" id="TIGR00500">
    <property type="entry name" value="met_pdase_I"/>
    <property type="match status" value="1"/>
</dbReference>
<evidence type="ECO:0000256" key="1">
    <source>
        <dbReference type="ARBA" id="ARBA00002521"/>
    </source>
</evidence>
<feature type="binding site" evidence="6">
    <location>
        <position position="201"/>
    </location>
    <ligand>
        <name>a divalent metal cation</name>
        <dbReference type="ChEBI" id="CHEBI:60240"/>
        <label>2</label>
        <note>catalytic</note>
    </ligand>
</feature>
<dbReference type="GO" id="GO:0004239">
    <property type="term" value="F:initiator methionyl aminopeptidase activity"/>
    <property type="evidence" value="ECO:0007669"/>
    <property type="project" value="UniProtKB-EC"/>
</dbReference>
<keyword evidence="3 6" id="KW-0645">Protease</keyword>
<dbReference type="InterPro" id="IPR036005">
    <property type="entry name" value="Creatinase/aminopeptidase-like"/>
</dbReference>
<dbReference type="PANTHER" id="PTHR43330">
    <property type="entry name" value="METHIONINE AMINOPEPTIDASE"/>
    <property type="match status" value="1"/>
</dbReference>
<dbReference type="InterPro" id="IPR002467">
    <property type="entry name" value="Pept_M24A_MAP1"/>
</dbReference>
<proteinExistence type="inferred from homology"/>
<feature type="binding site" evidence="6">
    <location>
        <position position="104"/>
    </location>
    <ligand>
        <name>a divalent metal cation</name>
        <dbReference type="ChEBI" id="CHEBI:60240"/>
        <label>1</label>
    </ligand>
</feature>
<feature type="binding site" evidence="6">
    <location>
        <position position="76"/>
    </location>
    <ligand>
        <name>substrate</name>
    </ligand>
</feature>
<keyword evidence="10" id="KW-1185">Reference proteome</keyword>
<evidence type="ECO:0000313" key="9">
    <source>
        <dbReference type="EMBL" id="WLR43025.1"/>
    </source>
</evidence>
<comment type="cofactor">
    <cofactor evidence="6">
        <name>Co(2+)</name>
        <dbReference type="ChEBI" id="CHEBI:48828"/>
    </cofactor>
    <cofactor evidence="6">
        <name>Zn(2+)</name>
        <dbReference type="ChEBI" id="CHEBI:29105"/>
    </cofactor>
    <cofactor evidence="6">
        <name>Mn(2+)</name>
        <dbReference type="ChEBI" id="CHEBI:29035"/>
    </cofactor>
    <cofactor evidence="6">
        <name>Fe(2+)</name>
        <dbReference type="ChEBI" id="CHEBI:29033"/>
    </cofactor>
    <text evidence="6">Binds 2 divalent metal cations per subunit. Has a high-affinity and a low affinity metal-binding site. The true nature of the physiological cofactor is under debate. The enzyme is active with cobalt, zinc, manganese or divalent iron ions. Most likely, methionine aminopeptidases function as mononuclear Fe(2+)-metalloproteases under physiological conditions, and the catalytically relevant metal-binding site has been assigned to the histidine-containing high-affinity site.</text>
</comment>
<dbReference type="PANTHER" id="PTHR43330:SF13">
    <property type="entry name" value="METHIONINE AMINOPEPTIDASE 2"/>
    <property type="match status" value="1"/>
</dbReference>
<evidence type="ECO:0000256" key="3">
    <source>
        <dbReference type="ARBA" id="ARBA00022670"/>
    </source>
</evidence>
<dbReference type="Proteomes" id="UP001197974">
    <property type="component" value="Chromosome"/>
</dbReference>
<comment type="catalytic activity">
    <reaction evidence="6 7">
        <text>Release of N-terminal amino acids, preferentially methionine, from peptides and arylamides.</text>
        <dbReference type="EC" id="3.4.11.18"/>
    </reaction>
</comment>
<sequence>MIATNEEEVRRLKEIGKIVGAIRDEMILQTKAGMTTKELDTYGKSLFEKYNATSAPISEYNFPGYTCISINEEVAHGIPGDRIIKDGDLVNIDVSGCKNGFFADTGKSFIVGKSGEVQKNLCIAMEETYEAGLKKIKVGGKINGLSKAVQRTAKQHGFKVIRNLTGHGIGTSLHEYPDHILNYFDPWDNRLFQEGMVIAFEPFLSTKAEYIVEKGDGWTFITEDNSFVVQKEHTILITKEGPEILT</sequence>
<evidence type="ECO:0000259" key="8">
    <source>
        <dbReference type="Pfam" id="PF00557"/>
    </source>
</evidence>